<name>A0A1M5KNJ8_9GAMM</name>
<reference evidence="4 5" key="1">
    <citation type="submission" date="2016-11" db="EMBL/GenBank/DDBJ databases">
        <authorList>
            <person name="Jaros S."/>
            <person name="Januszkiewicz K."/>
            <person name="Wedrychowicz H."/>
        </authorList>
    </citation>
    <scope>NUCLEOTIDE SEQUENCE [LARGE SCALE GENOMIC DNA]</scope>
    <source>
        <strain evidence="4 5">CGMCC 1.7049</strain>
    </source>
</reference>
<keyword evidence="5" id="KW-1185">Reference proteome</keyword>
<dbReference type="SMART" id="SM00287">
    <property type="entry name" value="SH3b"/>
    <property type="match status" value="1"/>
</dbReference>
<accession>A0A1M5KNJ8</accession>
<keyword evidence="2" id="KW-0732">Signal</keyword>
<dbReference type="AlphaFoldDB" id="A0A1M5KNJ8"/>
<dbReference type="InterPro" id="IPR003646">
    <property type="entry name" value="SH3-like_bac-type"/>
</dbReference>
<dbReference type="RefSeq" id="WP_139250079.1">
    <property type="nucleotide sequence ID" value="NZ_FQWZ01000001.1"/>
</dbReference>
<protein>
    <submittedName>
        <fullName evidence="4">SH3 domain-containing protein</fullName>
    </submittedName>
</protein>
<evidence type="ECO:0000256" key="2">
    <source>
        <dbReference type="SAM" id="SignalP"/>
    </source>
</evidence>
<gene>
    <name evidence="4" type="ORF">SAMN04488068_0672</name>
</gene>
<dbReference type="OrthoDB" id="18911at2"/>
<proteinExistence type="predicted"/>
<evidence type="ECO:0000256" key="1">
    <source>
        <dbReference type="SAM" id="MobiDB-lite"/>
    </source>
</evidence>
<dbReference type="Proteomes" id="UP000199758">
    <property type="component" value="Unassembled WGS sequence"/>
</dbReference>
<evidence type="ECO:0000313" key="4">
    <source>
        <dbReference type="EMBL" id="SHG54402.1"/>
    </source>
</evidence>
<dbReference type="Gene3D" id="2.30.30.40">
    <property type="entry name" value="SH3 Domains"/>
    <property type="match status" value="1"/>
</dbReference>
<dbReference type="Pfam" id="PF08239">
    <property type="entry name" value="SH3_3"/>
    <property type="match status" value="1"/>
</dbReference>
<dbReference type="EMBL" id="FQWZ01000001">
    <property type="protein sequence ID" value="SHG54402.1"/>
    <property type="molecule type" value="Genomic_DNA"/>
</dbReference>
<feature type="chain" id="PRO_5013336521" evidence="2">
    <location>
        <begin position="27"/>
        <end position="336"/>
    </location>
</feature>
<organism evidence="4 5">
    <name type="scientific">Hydrocarboniphaga daqingensis</name>
    <dbReference type="NCBI Taxonomy" id="490188"/>
    <lineage>
        <taxon>Bacteria</taxon>
        <taxon>Pseudomonadati</taxon>
        <taxon>Pseudomonadota</taxon>
        <taxon>Gammaproteobacteria</taxon>
        <taxon>Nevskiales</taxon>
        <taxon>Nevskiaceae</taxon>
        <taxon>Hydrocarboniphaga</taxon>
    </lineage>
</organism>
<feature type="domain" description="SH3b" evidence="3">
    <location>
        <begin position="39"/>
        <end position="98"/>
    </location>
</feature>
<sequence>MTPSRYRQMGCATTLATALWAALAQATAPATPPSASAPPPRAKLMINVRALPDLDSPIVAVLNPGDAVSVGAEQGEFVRLRTAAGTEGYLKHKYLQDYRPAAPAAPPSPPATLPVEVYRSPYPAEPLVGQPPRAPRSGASPPPTTLLTTGVSSGVQVTVGVGSVISRQGREDLRRDLAREGYGGEVDRLDRAAPGAFLRVGYGLSAPWQAEVALMYLDDLDVHLRSAALTPTTLAQSVADHAPATGFGIAPTLAYRWTTADSALVMRAGGLFALGNETDVRLNGRPLAVDYETHSWLAGLSWETRWSAGIWGGLDLQVMDLNSTTGLLSFTLRWGD</sequence>
<feature type="signal peptide" evidence="2">
    <location>
        <begin position="1"/>
        <end position="26"/>
    </location>
</feature>
<evidence type="ECO:0000259" key="3">
    <source>
        <dbReference type="SMART" id="SM00287"/>
    </source>
</evidence>
<feature type="region of interest" description="Disordered" evidence="1">
    <location>
        <begin position="124"/>
        <end position="149"/>
    </location>
</feature>
<evidence type="ECO:0000313" key="5">
    <source>
        <dbReference type="Proteomes" id="UP000199758"/>
    </source>
</evidence>